<protein>
    <submittedName>
        <fullName evidence="1">Uncharacterized protein</fullName>
    </submittedName>
</protein>
<gene>
    <name evidence="1" type="ORF">S7711_09299</name>
</gene>
<keyword evidence="2" id="KW-1185">Reference proteome</keyword>
<accession>A0A084BCF3</accession>
<dbReference type="OrthoDB" id="16516at2759"/>
<proteinExistence type="predicted"/>
<evidence type="ECO:0000313" key="2">
    <source>
        <dbReference type="Proteomes" id="UP000028045"/>
    </source>
</evidence>
<dbReference type="Proteomes" id="UP000028045">
    <property type="component" value="Unassembled WGS sequence"/>
</dbReference>
<dbReference type="HOGENOM" id="CLU_1769307_0_0_1"/>
<name>A0A084BCF3_STACB</name>
<evidence type="ECO:0000313" key="1">
    <source>
        <dbReference type="EMBL" id="KEY75232.1"/>
    </source>
</evidence>
<dbReference type="EMBL" id="KL647383">
    <property type="protein sequence ID" value="KEY75232.1"/>
    <property type="molecule type" value="Genomic_DNA"/>
</dbReference>
<dbReference type="AlphaFoldDB" id="A0A084BCF3"/>
<sequence length="147" mass="16307">MSSSHGSCSSLAGGAPLAVGPDQRLLLQYGYISRQLFSIELERKKRCLKCTRVLKARDVVVEAGQAKKVPDVQAKCSFHSGRVAYGASLLRFSNHCRKQFSLMSARWNPACCNGHPRSKPCNHQLGHTARHHAPGELTDAWRFYDTP</sequence>
<reference evidence="1 2" key="1">
    <citation type="journal article" date="2014" name="BMC Genomics">
        <title>Comparative genome sequencing reveals chemotype-specific gene clusters in the toxigenic black mold Stachybotrys.</title>
        <authorList>
            <person name="Semeiks J."/>
            <person name="Borek D."/>
            <person name="Otwinowski Z."/>
            <person name="Grishin N.V."/>
        </authorList>
    </citation>
    <scope>NUCLEOTIDE SEQUENCE [LARGE SCALE GENOMIC DNA]</scope>
    <source>
        <strain evidence="2">CBS 109288 / IBT 7711</strain>
    </source>
</reference>
<organism evidence="1 2">
    <name type="scientific">Stachybotrys chartarum (strain CBS 109288 / IBT 7711)</name>
    <name type="common">Toxic black mold</name>
    <name type="synonym">Stilbospora chartarum</name>
    <dbReference type="NCBI Taxonomy" id="1280523"/>
    <lineage>
        <taxon>Eukaryota</taxon>
        <taxon>Fungi</taxon>
        <taxon>Dikarya</taxon>
        <taxon>Ascomycota</taxon>
        <taxon>Pezizomycotina</taxon>
        <taxon>Sordariomycetes</taxon>
        <taxon>Hypocreomycetidae</taxon>
        <taxon>Hypocreales</taxon>
        <taxon>Stachybotryaceae</taxon>
        <taxon>Stachybotrys</taxon>
    </lineage>
</organism>